<keyword evidence="9 15" id="KW-0479">Metal-binding</keyword>
<dbReference type="AlphaFoldDB" id="A0A1S7LK67"/>
<evidence type="ECO:0000256" key="13">
    <source>
        <dbReference type="ARBA" id="ARBA00048811"/>
    </source>
</evidence>
<evidence type="ECO:0000256" key="12">
    <source>
        <dbReference type="ARBA" id="ARBA00022842"/>
    </source>
</evidence>
<dbReference type="PANTHER" id="PTHR43340">
    <property type="entry name" value="HYPOXANTHINE-GUANINE PHOSPHORIBOSYLTRANSFERASE"/>
    <property type="match status" value="1"/>
</dbReference>
<dbReference type="InterPro" id="IPR050408">
    <property type="entry name" value="HGPRT"/>
</dbReference>
<dbReference type="SUPFAM" id="SSF53271">
    <property type="entry name" value="PRTase-like"/>
    <property type="match status" value="1"/>
</dbReference>
<dbReference type="GO" id="GO:0006166">
    <property type="term" value="P:purine ribonucleoside salvage"/>
    <property type="evidence" value="ECO:0007669"/>
    <property type="project" value="UniProtKB-KW"/>
</dbReference>
<dbReference type="EC" id="2.4.2.8" evidence="5 15"/>
<dbReference type="CDD" id="cd06223">
    <property type="entry name" value="PRTases_typeI"/>
    <property type="match status" value="1"/>
</dbReference>
<keyword evidence="10 15" id="KW-0660">Purine salvage</keyword>
<evidence type="ECO:0000256" key="14">
    <source>
        <dbReference type="ARBA" id="ARBA00049402"/>
    </source>
</evidence>
<sequence>MTSSPYDVVPEVLIPEEQLQARVGAMAAEIHEKLGDHFVMVSLLKGAFLFTADLLRELGRLGARPSLDFMAISSYGSGTVSSGNVEVKMDLKEDLHGAQVLLVDDILDTGNTFMHVMAHLKQAGAREVMTCVLLNKQARRQQPIAADIIGFEVPDAFVVGYGIDWDNHFRELPHVGVIPEASH</sequence>
<evidence type="ECO:0000256" key="9">
    <source>
        <dbReference type="ARBA" id="ARBA00022723"/>
    </source>
</evidence>
<evidence type="ECO:0000256" key="15">
    <source>
        <dbReference type="RuleBase" id="RU364099"/>
    </source>
</evidence>
<gene>
    <name evidence="17" type="primary">hpt</name>
    <name evidence="17" type="ORF">MAGMO_2861</name>
</gene>
<dbReference type="InterPro" id="IPR005904">
    <property type="entry name" value="Hxn_phspho_trans"/>
</dbReference>
<dbReference type="InterPro" id="IPR029057">
    <property type="entry name" value="PRTase-like"/>
</dbReference>
<evidence type="ECO:0000256" key="6">
    <source>
        <dbReference type="ARBA" id="ARBA00022490"/>
    </source>
</evidence>
<evidence type="ECO:0000256" key="2">
    <source>
        <dbReference type="ARBA" id="ARBA00004496"/>
    </source>
</evidence>
<accession>A0A1S7LK67</accession>
<keyword evidence="12 15" id="KW-0460">Magnesium</keyword>
<dbReference type="NCBIfam" id="TIGR01203">
    <property type="entry name" value="HGPRTase"/>
    <property type="match status" value="1"/>
</dbReference>
<comment type="cofactor">
    <cofactor evidence="1 15">
        <name>Mg(2+)</name>
        <dbReference type="ChEBI" id="CHEBI:18420"/>
    </cofactor>
</comment>
<dbReference type="GO" id="GO:0004422">
    <property type="term" value="F:hypoxanthine phosphoribosyltransferase activity"/>
    <property type="evidence" value="ECO:0007669"/>
    <property type="project" value="InterPro"/>
</dbReference>
<comment type="catalytic activity">
    <reaction evidence="13">
        <text>GMP + diphosphate = guanine + 5-phospho-alpha-D-ribose 1-diphosphate</text>
        <dbReference type="Rhea" id="RHEA:25424"/>
        <dbReference type="ChEBI" id="CHEBI:16235"/>
        <dbReference type="ChEBI" id="CHEBI:33019"/>
        <dbReference type="ChEBI" id="CHEBI:58017"/>
        <dbReference type="ChEBI" id="CHEBI:58115"/>
        <dbReference type="EC" id="2.4.2.8"/>
    </reaction>
    <physiologicalReaction direction="right-to-left" evidence="13">
        <dbReference type="Rhea" id="RHEA:25426"/>
    </physiologicalReaction>
</comment>
<evidence type="ECO:0000256" key="11">
    <source>
        <dbReference type="ARBA" id="ARBA00022741"/>
    </source>
</evidence>
<dbReference type="GO" id="GO:0000166">
    <property type="term" value="F:nucleotide binding"/>
    <property type="evidence" value="ECO:0007669"/>
    <property type="project" value="UniProtKB-KW"/>
</dbReference>
<proteinExistence type="inferred from homology"/>
<reference evidence="17" key="1">
    <citation type="submission" date="2015-04" db="EMBL/GenBank/DDBJ databases">
        <authorList>
            <person name="Syromyatnikov M.Y."/>
            <person name="Popov V.N."/>
        </authorList>
    </citation>
    <scope>NUCLEOTIDE SEQUENCE</scope>
    <source>
        <strain evidence="17">MO-1</strain>
    </source>
</reference>
<evidence type="ECO:0000313" key="17">
    <source>
        <dbReference type="EMBL" id="CRH07008.1"/>
    </source>
</evidence>
<evidence type="ECO:0000256" key="7">
    <source>
        <dbReference type="ARBA" id="ARBA00022676"/>
    </source>
</evidence>
<dbReference type="GO" id="GO:0006178">
    <property type="term" value="P:guanine salvage"/>
    <property type="evidence" value="ECO:0007669"/>
    <property type="project" value="TreeGrafter"/>
</dbReference>
<keyword evidence="6 15" id="KW-0963">Cytoplasm</keyword>
<dbReference type="Gene3D" id="3.40.50.2020">
    <property type="match status" value="1"/>
</dbReference>
<dbReference type="GO" id="GO:0052657">
    <property type="term" value="F:guanine phosphoribosyltransferase activity"/>
    <property type="evidence" value="ECO:0007669"/>
    <property type="project" value="RHEA"/>
</dbReference>
<evidence type="ECO:0000256" key="10">
    <source>
        <dbReference type="ARBA" id="ARBA00022726"/>
    </source>
</evidence>
<comment type="pathway">
    <text evidence="3 15">Purine metabolism; IMP biosynthesis via salvage pathway; IMP from hypoxanthine: step 1/1.</text>
</comment>
<evidence type="ECO:0000256" key="8">
    <source>
        <dbReference type="ARBA" id="ARBA00022679"/>
    </source>
</evidence>
<evidence type="ECO:0000256" key="5">
    <source>
        <dbReference type="ARBA" id="ARBA00011895"/>
    </source>
</evidence>
<protein>
    <recommendedName>
        <fullName evidence="5 15">Hypoxanthine phosphoribosyltransferase</fullName>
        <ecNumber evidence="5 15">2.4.2.8</ecNumber>
    </recommendedName>
</protein>
<comment type="subcellular location">
    <subcellularLocation>
        <location evidence="2 15">Cytoplasm</location>
    </subcellularLocation>
</comment>
<evidence type="ECO:0000256" key="1">
    <source>
        <dbReference type="ARBA" id="ARBA00001946"/>
    </source>
</evidence>
<organism evidence="17">
    <name type="scientific">Magnetococcus massalia (strain MO-1)</name>
    <dbReference type="NCBI Taxonomy" id="451514"/>
    <lineage>
        <taxon>Bacteria</taxon>
        <taxon>Pseudomonadati</taxon>
        <taxon>Pseudomonadota</taxon>
        <taxon>Magnetococcia</taxon>
        <taxon>Magnetococcales</taxon>
        <taxon>Magnetococcaceae</taxon>
        <taxon>Magnetococcus</taxon>
    </lineage>
</organism>
<dbReference type="Pfam" id="PF00156">
    <property type="entry name" value="Pribosyltran"/>
    <property type="match status" value="1"/>
</dbReference>
<keyword evidence="11 15" id="KW-0547">Nucleotide-binding</keyword>
<dbReference type="PANTHER" id="PTHR43340:SF1">
    <property type="entry name" value="HYPOXANTHINE PHOSPHORIBOSYLTRANSFERASE"/>
    <property type="match status" value="1"/>
</dbReference>
<evidence type="ECO:0000256" key="4">
    <source>
        <dbReference type="ARBA" id="ARBA00008391"/>
    </source>
</evidence>
<feature type="domain" description="Phosphoribosyltransferase" evidence="16">
    <location>
        <begin position="18"/>
        <end position="164"/>
    </location>
</feature>
<comment type="catalytic activity">
    <reaction evidence="14">
        <text>IMP + diphosphate = hypoxanthine + 5-phospho-alpha-D-ribose 1-diphosphate</text>
        <dbReference type="Rhea" id="RHEA:17973"/>
        <dbReference type="ChEBI" id="CHEBI:17368"/>
        <dbReference type="ChEBI" id="CHEBI:33019"/>
        <dbReference type="ChEBI" id="CHEBI:58017"/>
        <dbReference type="ChEBI" id="CHEBI:58053"/>
        <dbReference type="EC" id="2.4.2.8"/>
    </reaction>
    <physiologicalReaction direction="right-to-left" evidence="14">
        <dbReference type="Rhea" id="RHEA:17975"/>
    </physiologicalReaction>
</comment>
<evidence type="ECO:0000256" key="3">
    <source>
        <dbReference type="ARBA" id="ARBA00004669"/>
    </source>
</evidence>
<keyword evidence="7 15" id="KW-0328">Glycosyltransferase</keyword>
<comment type="similarity">
    <text evidence="4 15">Belongs to the purine/pyrimidine phosphoribosyltransferase family.</text>
</comment>
<dbReference type="EMBL" id="LO017727">
    <property type="protein sequence ID" value="CRH07008.1"/>
    <property type="molecule type" value="Genomic_DNA"/>
</dbReference>
<dbReference type="GO" id="GO:0032264">
    <property type="term" value="P:IMP salvage"/>
    <property type="evidence" value="ECO:0007669"/>
    <property type="project" value="UniProtKB-UniPathway"/>
</dbReference>
<dbReference type="GO" id="GO:0032263">
    <property type="term" value="P:GMP salvage"/>
    <property type="evidence" value="ECO:0007669"/>
    <property type="project" value="TreeGrafter"/>
</dbReference>
<dbReference type="InterPro" id="IPR000836">
    <property type="entry name" value="PRTase_dom"/>
</dbReference>
<evidence type="ECO:0000259" key="16">
    <source>
        <dbReference type="Pfam" id="PF00156"/>
    </source>
</evidence>
<keyword evidence="8 15" id="KW-0808">Transferase</keyword>
<dbReference type="GO" id="GO:0000287">
    <property type="term" value="F:magnesium ion binding"/>
    <property type="evidence" value="ECO:0007669"/>
    <property type="project" value="TreeGrafter"/>
</dbReference>
<name>A0A1S7LK67_MAGMO</name>
<dbReference type="GO" id="GO:0005829">
    <property type="term" value="C:cytosol"/>
    <property type="evidence" value="ECO:0007669"/>
    <property type="project" value="TreeGrafter"/>
</dbReference>
<dbReference type="UniPathway" id="UPA00591">
    <property type="reaction ID" value="UER00648"/>
</dbReference>
<dbReference type="GO" id="GO:0046100">
    <property type="term" value="P:hypoxanthine metabolic process"/>
    <property type="evidence" value="ECO:0007669"/>
    <property type="project" value="TreeGrafter"/>
</dbReference>